<sequence>MAGDWHGSIRWIQTLLPRIRRLAPDVKTILQLGDFGYWLAGERPGKGYLAAVDFWAKQAGIERIWVTPGNHEDWGRLSQLFADRPGEPVPITDRTLALPRGYRFTLGGRTFMSFGGAASYDTHHRTEGVDWWPTELATQEETVAAASGPRVEVLLTHETVTSPSPQVVAEMINNRAWAPEDAQARSALSRRRVTQVYDYHQPRLLLHGHMHTPDVMTLPDGRQVWSLGMDRQDRNIGMLDLDTLTFDWLLE</sequence>
<gene>
    <name evidence="2" type="ORF">C8E83_3062</name>
</gene>
<dbReference type="GO" id="GO:0016787">
    <property type="term" value="F:hydrolase activity"/>
    <property type="evidence" value="ECO:0007669"/>
    <property type="project" value="InterPro"/>
</dbReference>
<dbReference type="InterPro" id="IPR004843">
    <property type="entry name" value="Calcineurin-like_PHP"/>
</dbReference>
<name>A0A495IKD6_9MICO</name>
<dbReference type="CDD" id="cd00838">
    <property type="entry name" value="MPP_superfamily"/>
    <property type="match status" value="1"/>
</dbReference>
<keyword evidence="3" id="KW-1185">Reference proteome</keyword>
<feature type="domain" description="Calcineurin-like phosphoesterase" evidence="1">
    <location>
        <begin position="3"/>
        <end position="213"/>
    </location>
</feature>
<organism evidence="2 3">
    <name type="scientific">Frondihabitans australicus</name>
    <dbReference type="NCBI Taxonomy" id="386892"/>
    <lineage>
        <taxon>Bacteria</taxon>
        <taxon>Bacillati</taxon>
        <taxon>Actinomycetota</taxon>
        <taxon>Actinomycetes</taxon>
        <taxon>Micrococcales</taxon>
        <taxon>Microbacteriaceae</taxon>
        <taxon>Frondihabitans</taxon>
    </lineage>
</organism>
<proteinExistence type="predicted"/>
<dbReference type="Proteomes" id="UP000280008">
    <property type="component" value="Unassembled WGS sequence"/>
</dbReference>
<evidence type="ECO:0000313" key="2">
    <source>
        <dbReference type="EMBL" id="RKR75898.1"/>
    </source>
</evidence>
<comment type="caution">
    <text evidence="2">The sequence shown here is derived from an EMBL/GenBank/DDBJ whole genome shotgun (WGS) entry which is preliminary data.</text>
</comment>
<evidence type="ECO:0000259" key="1">
    <source>
        <dbReference type="Pfam" id="PF00149"/>
    </source>
</evidence>
<dbReference type="Pfam" id="PF00149">
    <property type="entry name" value="Metallophos"/>
    <property type="match status" value="1"/>
</dbReference>
<dbReference type="Gene3D" id="3.60.21.10">
    <property type="match status" value="1"/>
</dbReference>
<dbReference type="AlphaFoldDB" id="A0A495IKD6"/>
<accession>A0A495IKD6</accession>
<evidence type="ECO:0000313" key="3">
    <source>
        <dbReference type="Proteomes" id="UP000280008"/>
    </source>
</evidence>
<dbReference type="EMBL" id="RBKS01000001">
    <property type="protein sequence ID" value="RKR75898.1"/>
    <property type="molecule type" value="Genomic_DNA"/>
</dbReference>
<dbReference type="SUPFAM" id="SSF56300">
    <property type="entry name" value="Metallo-dependent phosphatases"/>
    <property type="match status" value="1"/>
</dbReference>
<reference evidence="2 3" key="1">
    <citation type="submission" date="2018-10" db="EMBL/GenBank/DDBJ databases">
        <title>Sequencing the genomes of 1000 actinobacteria strains.</title>
        <authorList>
            <person name="Klenk H.-P."/>
        </authorList>
    </citation>
    <scope>NUCLEOTIDE SEQUENCE [LARGE SCALE GENOMIC DNA]</scope>
    <source>
        <strain evidence="2 3">DSM 17894</strain>
    </source>
</reference>
<dbReference type="InterPro" id="IPR029052">
    <property type="entry name" value="Metallo-depent_PP-like"/>
</dbReference>
<protein>
    <submittedName>
        <fullName evidence="2">Calcineurin-like phosphoesterase family protein</fullName>
    </submittedName>
</protein>